<evidence type="ECO:0000256" key="7">
    <source>
        <dbReference type="ARBA" id="ARBA00064758"/>
    </source>
</evidence>
<keyword evidence="2" id="KW-0964">Secreted</keyword>
<dbReference type="FunFam" id="2.60.120.200:FF:000110">
    <property type="entry name" value="pentraxin-related protein PTX3"/>
    <property type="match status" value="1"/>
</dbReference>
<keyword evidence="13" id="KW-1185">Reference proteome</keyword>
<comment type="subcellular location">
    <subcellularLocation>
        <location evidence="1">Secreted</location>
    </subcellularLocation>
</comment>
<evidence type="ECO:0000256" key="10">
    <source>
        <dbReference type="PROSITE-ProRule" id="PRU01172"/>
    </source>
</evidence>
<feature type="signal peptide" evidence="11">
    <location>
        <begin position="1"/>
        <end position="19"/>
    </location>
</feature>
<dbReference type="Gene3D" id="2.60.120.200">
    <property type="match status" value="1"/>
</dbReference>
<keyword evidence="3 11" id="KW-0732">Signal</keyword>
<sequence>MNMLIMLCCILWSFSSGLSSDYDILYTSYDNDLENEIHSSKEESAPTSDCLEERTTWDKIFIMLENSQMKQNMMLQSIDEILTVELQSLRTEMMKCVTTFAGTCSSAVTGATSQMMSQVNRMLTNISQIQCPEAAQQPGQASILKEIFLLNHNISKRLSKLENIGERATEAAAQETAFRPQDKSASVMPGSTLSSLLNELQQTRAELQTFQKQAAQRSLPAGCEMALLFPMRSARIFASIHPSAEMTLRFFTICAWVKVTEALKKTIVFSYGTKQSPTEIQLHFSQQSAVLVVGSSENKLVAENVISPGQWTPLCSTWSSEDGTASIWVNGESRATSTEMAKSHVISGKGILQIGQEKNGCCVGGGFDESIAFSGKITGFNVWDTVLTKEEIKTQTSGSNSCNNRGNIVGWGITEIQPHGGATYIY</sequence>
<evidence type="ECO:0000313" key="13">
    <source>
        <dbReference type="Proteomes" id="UP000515159"/>
    </source>
</evidence>
<dbReference type="InterPro" id="IPR001759">
    <property type="entry name" value="PTX_dom"/>
</dbReference>
<evidence type="ECO:0000256" key="6">
    <source>
        <dbReference type="ARBA" id="ARBA00057134"/>
    </source>
</evidence>
<dbReference type="InParanoid" id="A0A6P8SER7"/>
<evidence type="ECO:0000256" key="2">
    <source>
        <dbReference type="ARBA" id="ARBA00022525"/>
    </source>
</evidence>
<dbReference type="KEGG" id="gsh:117367056"/>
<keyword evidence="5" id="KW-0325">Glycoprotein</keyword>
<comment type="function">
    <text evidence="6">Plays a role in the regulation of innate resistance to pathogens, inflammatory reactions, possibly clearance of self-components and female fertility.</text>
</comment>
<dbReference type="GO" id="GO:0044793">
    <property type="term" value="P:host-mediated suppression of viral proces"/>
    <property type="evidence" value="ECO:0007669"/>
    <property type="project" value="TreeGrafter"/>
</dbReference>
<evidence type="ECO:0000256" key="8">
    <source>
        <dbReference type="ARBA" id="ARBA00073233"/>
    </source>
</evidence>
<dbReference type="Proteomes" id="UP000515159">
    <property type="component" value="Chromosome 9"/>
</dbReference>
<dbReference type="GeneID" id="117367056"/>
<evidence type="ECO:0000313" key="14">
    <source>
        <dbReference type="RefSeq" id="XP_033815163.1"/>
    </source>
</evidence>
<dbReference type="RefSeq" id="XP_033815163.1">
    <property type="nucleotide sequence ID" value="XM_033959272.1"/>
</dbReference>
<protein>
    <recommendedName>
        <fullName evidence="8">Pentraxin-related protein PTX3</fullName>
    </recommendedName>
    <alternativeName>
        <fullName evidence="9">Pentaxin-related protein PTX3</fullName>
    </alternativeName>
</protein>
<dbReference type="GO" id="GO:0005615">
    <property type="term" value="C:extracellular space"/>
    <property type="evidence" value="ECO:0007669"/>
    <property type="project" value="TreeGrafter"/>
</dbReference>
<dbReference type="GO" id="GO:0045087">
    <property type="term" value="P:innate immune response"/>
    <property type="evidence" value="ECO:0007669"/>
    <property type="project" value="TreeGrafter"/>
</dbReference>
<feature type="domain" description="Pentraxin (PTX)" evidence="12">
    <location>
        <begin position="223"/>
        <end position="426"/>
    </location>
</feature>
<comment type="caution">
    <text evidence="10">Lacks conserved residue(s) required for the propagation of feature annotation.</text>
</comment>
<dbReference type="OrthoDB" id="10009351at2759"/>
<reference evidence="14" key="1">
    <citation type="submission" date="2025-08" db="UniProtKB">
        <authorList>
            <consortium name="RefSeq"/>
        </authorList>
    </citation>
    <scope>IDENTIFICATION</scope>
</reference>
<accession>A0A6P8SER7</accession>
<evidence type="ECO:0000256" key="9">
    <source>
        <dbReference type="ARBA" id="ARBA00083262"/>
    </source>
</evidence>
<name>A0A6P8SER7_GEOSA</name>
<evidence type="ECO:0000256" key="3">
    <source>
        <dbReference type="ARBA" id="ARBA00022729"/>
    </source>
</evidence>
<evidence type="ECO:0000256" key="4">
    <source>
        <dbReference type="ARBA" id="ARBA00023157"/>
    </source>
</evidence>
<dbReference type="SMART" id="SM00159">
    <property type="entry name" value="PTX"/>
    <property type="match status" value="1"/>
</dbReference>
<proteinExistence type="predicted"/>
<dbReference type="GO" id="GO:0001849">
    <property type="term" value="F:complement component C1q complex binding"/>
    <property type="evidence" value="ECO:0007669"/>
    <property type="project" value="TreeGrafter"/>
</dbReference>
<dbReference type="InterPro" id="IPR058832">
    <property type="entry name" value="PTX3_N"/>
</dbReference>
<dbReference type="PANTHER" id="PTHR46943">
    <property type="entry name" value="PENTRAXIN-RELATED PROTEIN PTX3"/>
    <property type="match status" value="1"/>
</dbReference>
<keyword evidence="4" id="KW-1015">Disulfide bond</keyword>
<dbReference type="Pfam" id="PF00354">
    <property type="entry name" value="Pentaxin"/>
    <property type="match status" value="1"/>
</dbReference>
<dbReference type="PROSITE" id="PS51828">
    <property type="entry name" value="PTX_2"/>
    <property type="match status" value="1"/>
</dbReference>
<organism evidence="13 14">
    <name type="scientific">Geotrypetes seraphini</name>
    <name type="common">Gaboon caecilian</name>
    <name type="synonym">Caecilia seraphini</name>
    <dbReference type="NCBI Taxonomy" id="260995"/>
    <lineage>
        <taxon>Eukaryota</taxon>
        <taxon>Metazoa</taxon>
        <taxon>Chordata</taxon>
        <taxon>Craniata</taxon>
        <taxon>Vertebrata</taxon>
        <taxon>Euteleostomi</taxon>
        <taxon>Amphibia</taxon>
        <taxon>Gymnophiona</taxon>
        <taxon>Geotrypetes</taxon>
    </lineage>
</organism>
<feature type="chain" id="PRO_5028445416" description="Pentraxin-related protein PTX3" evidence="11">
    <location>
        <begin position="20"/>
        <end position="426"/>
    </location>
</feature>
<dbReference type="AlphaFoldDB" id="A0A6P8SER7"/>
<dbReference type="FunCoup" id="A0A6P8SER7">
    <property type="interactions" value="200"/>
</dbReference>
<evidence type="ECO:0000259" key="12">
    <source>
        <dbReference type="PROSITE" id="PS51828"/>
    </source>
</evidence>
<gene>
    <name evidence="14" type="primary">PTX3</name>
</gene>
<dbReference type="PRINTS" id="PR00895">
    <property type="entry name" value="PENTAXIN"/>
</dbReference>
<dbReference type="PANTHER" id="PTHR46943:SF1">
    <property type="entry name" value="PENTRAXIN-RELATED PROTEIN PTX3"/>
    <property type="match status" value="1"/>
</dbReference>
<dbReference type="CTD" id="5806"/>
<dbReference type="SUPFAM" id="SSF49899">
    <property type="entry name" value="Concanavalin A-like lectins/glucanases"/>
    <property type="match status" value="1"/>
</dbReference>
<comment type="subunit">
    <text evidence="7">Homooctamer; disulfide-linked. Binds to C1q.</text>
</comment>
<dbReference type="Pfam" id="PF26206">
    <property type="entry name" value="PTX3_N"/>
    <property type="match status" value="1"/>
</dbReference>
<dbReference type="InterPro" id="IPR013320">
    <property type="entry name" value="ConA-like_dom_sf"/>
</dbReference>
<evidence type="ECO:0000256" key="11">
    <source>
        <dbReference type="SAM" id="SignalP"/>
    </source>
</evidence>
<dbReference type="InterPro" id="IPR042837">
    <property type="entry name" value="PTX3"/>
</dbReference>
<evidence type="ECO:0000256" key="1">
    <source>
        <dbReference type="ARBA" id="ARBA00004613"/>
    </source>
</evidence>
<evidence type="ECO:0000256" key="5">
    <source>
        <dbReference type="ARBA" id="ARBA00023180"/>
    </source>
</evidence>